<dbReference type="AlphaFoldDB" id="A0A6M1LEH1"/>
<comment type="caution">
    <text evidence="1">The sequence shown here is derived from an EMBL/GenBank/DDBJ whole genome shotgun (WGS) entry which is preliminary data.</text>
</comment>
<reference evidence="1 2" key="1">
    <citation type="submission" date="2020-03" db="EMBL/GenBank/DDBJ databases">
        <title>Roseomonas stagni sp. nov., isolated from pond water in Japan.</title>
        <authorList>
            <person name="Furuhata K."/>
            <person name="Miyamoto H."/>
            <person name="Goto K."/>
        </authorList>
    </citation>
    <scope>NUCLEOTIDE SEQUENCE [LARGE SCALE GENOMIC DNA]</scope>
    <source>
        <strain evidence="1 2">PeD5</strain>
    </source>
</reference>
<evidence type="ECO:0000313" key="1">
    <source>
        <dbReference type="EMBL" id="NGM18509.1"/>
    </source>
</evidence>
<proteinExistence type="predicted"/>
<protein>
    <submittedName>
        <fullName evidence="1">Uncharacterized protein</fullName>
    </submittedName>
</protein>
<dbReference type="Proteomes" id="UP000475385">
    <property type="component" value="Unassembled WGS sequence"/>
</dbReference>
<sequence>MDNLIRQGRPAELLAIVEPLPNEARTRPIRLRQVIALLLLARLPEAEALREHLLSGATTDEAQRLVIEFWRIARRCAGADQVAEAAFAAGCAATLLHGHDVLPSMSDRHLLDGLLADAVSGKGEFAVSILGMLLDRGVDRSFFIKFVGSLGGSRPHLDGKRPLDVMADRARAVAAEPDAPSARKEGAALILYAAQDFQNALKVATGAPPGGIAAKVAEDAQKRVAVSQQMRKRATASARRSSAATRLNPPFIVVHRGGQDYFALCAASLAMQNGASNVVLLGDASTATIGIGRYAAISDYFDAAAAFAPSYVHHSVSEPVYGLFSFQRWLVVEEYCRKNRIDQCVVIDSDALAFSSASEIIAAMPEGYGMNDWTWTTTVRDRLALSGLADCMRSVYARPREEVVPFVNRLGRYIAGRPDRSFQDMHMFYHYRDSTRGVVLSQYSVPFHGGLDQASTLSNGLETGSPGELAPIVLGKSLKRPYVENGRLHFREEGGEGRLIRYHTVHCQGPAKAVLHHYAQLMLSEGKASLATWEGAPVAAPKDATPPPAEAVSTPAPARLPDSSLIRMPNLRHAEHAALKEKLRQHVARLGPLNVDIKVRLPEGATVEAGDDLPVELHVHNPGQRGFEDGFEGFAALTAGFLIALDTPAGPEKVAEPRLPVPAGGFPAGTTTVITGSLPTAKLQPGRYVVSAGLVFEYIRWFERDVAKRPTVAFNVVTGD</sequence>
<keyword evidence="2" id="KW-1185">Reference proteome</keyword>
<dbReference type="RefSeq" id="WP_164692401.1">
    <property type="nucleotide sequence ID" value="NZ_JAAIKB010000001.1"/>
</dbReference>
<evidence type="ECO:0000313" key="2">
    <source>
        <dbReference type="Proteomes" id="UP000475385"/>
    </source>
</evidence>
<dbReference type="EMBL" id="JAAIKB010000001">
    <property type="protein sequence ID" value="NGM18509.1"/>
    <property type="molecule type" value="Genomic_DNA"/>
</dbReference>
<accession>A0A6M1LEH1</accession>
<organism evidence="1 2">
    <name type="scientific">Falsiroseomonas algicola</name>
    <dbReference type="NCBI Taxonomy" id="2716930"/>
    <lineage>
        <taxon>Bacteria</taxon>
        <taxon>Pseudomonadati</taxon>
        <taxon>Pseudomonadota</taxon>
        <taxon>Alphaproteobacteria</taxon>
        <taxon>Acetobacterales</taxon>
        <taxon>Roseomonadaceae</taxon>
        <taxon>Falsiroseomonas</taxon>
    </lineage>
</organism>
<name>A0A6M1LEH1_9PROT</name>
<gene>
    <name evidence="1" type="ORF">G3576_00690</name>
</gene>